<feature type="transmembrane region" description="Helical" evidence="1">
    <location>
        <begin position="248"/>
        <end position="269"/>
    </location>
</feature>
<feature type="transmembrane region" description="Helical" evidence="1">
    <location>
        <begin position="192"/>
        <end position="212"/>
    </location>
</feature>
<sequence>MSATLERGYLRLLNFYPAEYRRDRGAEILETLMAASDGRERPAPRESASLILGALRVRAGLVGRDSRPLVLHVAALALLVHFTVMAARRVSPYSFDLSPDVLIPVAALLGAVATIATWRHRPRTAILTASLAFVLFQVTAWPMAGPSNGEFWQVPLAVLLLLPALRQSAPAPARGVLRHLPLVAVPLAGLDGWAGFGAVATVSVAALVWLAVDARVAMALGLLLLNYVLVQVSFLAETAGTGRFTDTVVSLGLAVVSPALLLISSTTVARRI</sequence>
<dbReference type="RefSeq" id="WP_282767136.1">
    <property type="nucleotide sequence ID" value="NZ_JASCTH010000051.1"/>
</dbReference>
<comment type="caution">
    <text evidence="2">The sequence shown here is derived from an EMBL/GenBank/DDBJ whole genome shotgun (WGS) entry which is preliminary data.</text>
</comment>
<keyword evidence="1" id="KW-1133">Transmembrane helix</keyword>
<organism evidence="2 3">
    <name type="scientific">Actinoplanes sandaracinus</name>
    <dbReference type="NCBI Taxonomy" id="3045177"/>
    <lineage>
        <taxon>Bacteria</taxon>
        <taxon>Bacillati</taxon>
        <taxon>Actinomycetota</taxon>
        <taxon>Actinomycetes</taxon>
        <taxon>Micromonosporales</taxon>
        <taxon>Micromonosporaceae</taxon>
        <taxon>Actinoplanes</taxon>
    </lineage>
</organism>
<evidence type="ECO:0000256" key="1">
    <source>
        <dbReference type="SAM" id="Phobius"/>
    </source>
</evidence>
<dbReference type="Proteomes" id="UP001241758">
    <property type="component" value="Unassembled WGS sequence"/>
</dbReference>
<reference evidence="2 3" key="1">
    <citation type="submission" date="2023-05" db="EMBL/GenBank/DDBJ databases">
        <title>Actinoplanes sp. NEAU-A12 genome sequencing.</title>
        <authorList>
            <person name="Wang Z.-S."/>
        </authorList>
    </citation>
    <scope>NUCLEOTIDE SEQUENCE [LARGE SCALE GENOMIC DNA]</scope>
    <source>
        <strain evidence="2 3">NEAU-A12</strain>
    </source>
</reference>
<evidence type="ECO:0000313" key="3">
    <source>
        <dbReference type="Proteomes" id="UP001241758"/>
    </source>
</evidence>
<keyword evidence="1" id="KW-0472">Membrane</keyword>
<dbReference type="EMBL" id="JASCTH010000051">
    <property type="protein sequence ID" value="MDI6105668.1"/>
    <property type="molecule type" value="Genomic_DNA"/>
</dbReference>
<feature type="transmembrane region" description="Helical" evidence="1">
    <location>
        <begin position="101"/>
        <end position="118"/>
    </location>
</feature>
<name>A0ABT6X0Z6_9ACTN</name>
<gene>
    <name evidence="2" type="ORF">QLQ12_44515</name>
</gene>
<feature type="transmembrane region" description="Helical" evidence="1">
    <location>
        <begin position="125"/>
        <end position="144"/>
    </location>
</feature>
<keyword evidence="3" id="KW-1185">Reference proteome</keyword>
<accession>A0ABT6X0Z6</accession>
<feature type="transmembrane region" description="Helical" evidence="1">
    <location>
        <begin position="219"/>
        <end position="236"/>
    </location>
</feature>
<keyword evidence="1" id="KW-0812">Transmembrane</keyword>
<evidence type="ECO:0000313" key="2">
    <source>
        <dbReference type="EMBL" id="MDI6105668.1"/>
    </source>
</evidence>
<feature type="transmembrane region" description="Helical" evidence="1">
    <location>
        <begin position="69"/>
        <end position="89"/>
    </location>
</feature>
<protein>
    <submittedName>
        <fullName evidence="2">Uncharacterized protein</fullName>
    </submittedName>
</protein>
<proteinExistence type="predicted"/>